<evidence type="ECO:0000313" key="3">
    <source>
        <dbReference type="EMBL" id="KAL2277173.1"/>
    </source>
</evidence>
<dbReference type="InterPro" id="IPR003511">
    <property type="entry name" value="HORMA_dom"/>
</dbReference>
<evidence type="ECO:0000259" key="2">
    <source>
        <dbReference type="Pfam" id="PF02301"/>
    </source>
</evidence>
<dbReference type="EMBL" id="JBAWTH010000103">
    <property type="protein sequence ID" value="KAL2277173.1"/>
    <property type="molecule type" value="Genomic_DNA"/>
</dbReference>
<dbReference type="Gene3D" id="3.30.900.10">
    <property type="entry name" value="HORMA domain"/>
    <property type="match status" value="1"/>
</dbReference>
<dbReference type="Pfam" id="PF02301">
    <property type="entry name" value="HORMA"/>
    <property type="match status" value="1"/>
</dbReference>
<evidence type="ECO:0000313" key="4">
    <source>
        <dbReference type="Proteomes" id="UP001600888"/>
    </source>
</evidence>
<feature type="compositionally biased region" description="Polar residues" evidence="1">
    <location>
        <begin position="385"/>
        <end position="409"/>
    </location>
</feature>
<sequence>MEETTDDVATIDIELAKTLITTILSVILYGRQAFPQNCFREVSIRDLDHRRATHKHLLRTGPRLSLKNDPLHTLSPERQTLVYMRECDNRRLHGLLADMDQIFAALANRFVGKIYICFTGSKKWSKDSLLECYTLKFSYTELGDFHIYMDWTGTDDTPLKERISEDVFKSLKQVVLGCPQLPDPFYTHLFVSSVDNKTKLEGVWAGNGHGVREALLDFKGREGSSSVRVGRLSSSLTASATSSVTASASPEPNLAASPAGPISESNGSKEQRSPHKRSISRPRRQDPVDSASQPSTRSNPEERREEVFPTENLGLDGDNPTQAHTFPGSPLVEHPLRRRAKKRSASHGHSVPAARESGGKATISSKYPRLAMIEEIPEDLPPTQRLRTPSQSRQTQISTKVNPSFSFLD</sequence>
<name>A0ABR4E421_9PEZI</name>
<feature type="region of interest" description="Disordered" evidence="1">
    <location>
        <begin position="227"/>
        <end position="409"/>
    </location>
</feature>
<keyword evidence="4" id="KW-1185">Reference proteome</keyword>
<protein>
    <recommendedName>
        <fullName evidence="2">HORMA domain-containing protein</fullName>
    </recommendedName>
</protein>
<evidence type="ECO:0000256" key="1">
    <source>
        <dbReference type="SAM" id="MobiDB-lite"/>
    </source>
</evidence>
<dbReference type="Proteomes" id="UP001600888">
    <property type="component" value="Unassembled WGS sequence"/>
</dbReference>
<proteinExistence type="predicted"/>
<feature type="compositionally biased region" description="Low complexity" evidence="1">
    <location>
        <begin position="227"/>
        <end position="249"/>
    </location>
</feature>
<comment type="caution">
    <text evidence="3">The sequence shown here is derived from an EMBL/GenBank/DDBJ whole genome shotgun (WGS) entry which is preliminary data.</text>
</comment>
<feature type="domain" description="HORMA" evidence="2">
    <location>
        <begin position="14"/>
        <end position="145"/>
    </location>
</feature>
<gene>
    <name evidence="3" type="ORF">FJTKL_00182</name>
</gene>
<accession>A0ABR4E421</accession>
<organism evidence="3 4">
    <name type="scientific">Diaporthe vaccinii</name>
    <dbReference type="NCBI Taxonomy" id="105482"/>
    <lineage>
        <taxon>Eukaryota</taxon>
        <taxon>Fungi</taxon>
        <taxon>Dikarya</taxon>
        <taxon>Ascomycota</taxon>
        <taxon>Pezizomycotina</taxon>
        <taxon>Sordariomycetes</taxon>
        <taxon>Sordariomycetidae</taxon>
        <taxon>Diaporthales</taxon>
        <taxon>Diaporthaceae</taxon>
        <taxon>Diaporthe</taxon>
        <taxon>Diaporthe eres species complex</taxon>
    </lineage>
</organism>
<feature type="compositionally biased region" description="Basic residues" evidence="1">
    <location>
        <begin position="336"/>
        <end position="346"/>
    </location>
</feature>
<reference evidence="3 4" key="1">
    <citation type="submission" date="2024-03" db="EMBL/GenBank/DDBJ databases">
        <title>A high-quality draft genome sequence of Diaporthe vaccinii, a causative agent of upright dieback and viscid rot disease in cranberry plants.</title>
        <authorList>
            <person name="Sarrasin M."/>
            <person name="Lang B.F."/>
            <person name="Burger G."/>
        </authorList>
    </citation>
    <scope>NUCLEOTIDE SEQUENCE [LARGE SCALE GENOMIC DNA]</scope>
    <source>
        <strain evidence="3 4">IS7</strain>
    </source>
</reference>
<dbReference type="InterPro" id="IPR036570">
    <property type="entry name" value="HORMA_dom_sf"/>
</dbReference>